<dbReference type="Proteomes" id="UP000218181">
    <property type="component" value="Unassembled WGS sequence"/>
</dbReference>
<dbReference type="PANTHER" id="PTHR11070:SF48">
    <property type="entry name" value="ATP-DEPENDENT HELICASE_NUCLEASE SUBUNIT A"/>
    <property type="match status" value="1"/>
</dbReference>
<dbReference type="GO" id="GO:0043138">
    <property type="term" value="F:3'-5' DNA helicase activity"/>
    <property type="evidence" value="ECO:0007669"/>
    <property type="project" value="UniProtKB-EC"/>
</dbReference>
<evidence type="ECO:0000256" key="4">
    <source>
        <dbReference type="ARBA" id="ARBA00022801"/>
    </source>
</evidence>
<evidence type="ECO:0000256" key="8">
    <source>
        <dbReference type="ARBA" id="ARBA00023125"/>
    </source>
</evidence>
<keyword evidence="2 14" id="KW-0547">Nucleotide-binding</keyword>
<dbReference type="GO" id="GO:0005524">
    <property type="term" value="F:ATP binding"/>
    <property type="evidence" value="ECO:0007669"/>
    <property type="project" value="UniProtKB-UniRule"/>
</dbReference>
<dbReference type="Gene3D" id="3.90.320.10">
    <property type="match status" value="1"/>
</dbReference>
<organism evidence="17 18">
    <name type="scientific">Lactococcus fujiensis JCM 16395</name>
    <dbReference type="NCBI Taxonomy" id="1291764"/>
    <lineage>
        <taxon>Bacteria</taxon>
        <taxon>Bacillati</taxon>
        <taxon>Bacillota</taxon>
        <taxon>Bacilli</taxon>
        <taxon>Lactobacillales</taxon>
        <taxon>Streptococcaceae</taxon>
        <taxon>Lactococcus</taxon>
    </lineage>
</organism>
<dbReference type="SUPFAM" id="SSF52540">
    <property type="entry name" value="P-loop containing nucleoside triphosphate hydrolases"/>
    <property type="match status" value="1"/>
</dbReference>
<dbReference type="InterPro" id="IPR014017">
    <property type="entry name" value="DNA_helicase_UvrD-like_C"/>
</dbReference>
<evidence type="ECO:0000256" key="6">
    <source>
        <dbReference type="ARBA" id="ARBA00022839"/>
    </source>
</evidence>
<dbReference type="InterPro" id="IPR011335">
    <property type="entry name" value="Restrct_endonuc-II-like"/>
</dbReference>
<comment type="catalytic activity">
    <reaction evidence="13">
        <text>ATP + H2O = ADP + phosphate + H(+)</text>
        <dbReference type="Rhea" id="RHEA:13065"/>
        <dbReference type="ChEBI" id="CHEBI:15377"/>
        <dbReference type="ChEBI" id="CHEBI:15378"/>
        <dbReference type="ChEBI" id="CHEBI:30616"/>
        <dbReference type="ChEBI" id="CHEBI:43474"/>
        <dbReference type="ChEBI" id="CHEBI:456216"/>
        <dbReference type="EC" id="5.6.2.4"/>
    </reaction>
</comment>
<feature type="domain" description="UvrD-like helicase ATP-binding" evidence="15">
    <location>
        <begin position="4"/>
        <end position="474"/>
    </location>
</feature>
<evidence type="ECO:0000256" key="13">
    <source>
        <dbReference type="ARBA" id="ARBA00048988"/>
    </source>
</evidence>
<dbReference type="EC" id="5.6.2.4" evidence="12"/>
<dbReference type="PROSITE" id="PS51217">
    <property type="entry name" value="UVRD_HELICASE_CTER"/>
    <property type="match status" value="1"/>
</dbReference>
<dbReference type="GO" id="GO:0004527">
    <property type="term" value="F:exonuclease activity"/>
    <property type="evidence" value="ECO:0007669"/>
    <property type="project" value="UniProtKB-KW"/>
</dbReference>
<dbReference type="GO" id="GO:0005829">
    <property type="term" value="C:cytosol"/>
    <property type="evidence" value="ECO:0007669"/>
    <property type="project" value="TreeGrafter"/>
</dbReference>
<dbReference type="InterPro" id="IPR000212">
    <property type="entry name" value="DNA_helicase_UvrD/REP"/>
</dbReference>
<dbReference type="SUPFAM" id="SSF52980">
    <property type="entry name" value="Restriction endonuclease-like"/>
    <property type="match status" value="1"/>
</dbReference>
<name>A0A2A5RJB0_9LACT</name>
<evidence type="ECO:0000313" key="18">
    <source>
        <dbReference type="Proteomes" id="UP000218181"/>
    </source>
</evidence>
<dbReference type="InterPro" id="IPR014152">
    <property type="entry name" value="AddA"/>
</dbReference>
<keyword evidence="3" id="KW-0227">DNA damage</keyword>
<dbReference type="InterPro" id="IPR027417">
    <property type="entry name" value="P-loop_NTPase"/>
</dbReference>
<gene>
    <name evidence="17" type="ORF">RT41_GL000474</name>
</gene>
<feature type="domain" description="UvrD-like helicase C-terminal" evidence="16">
    <location>
        <begin position="507"/>
        <end position="792"/>
    </location>
</feature>
<evidence type="ECO:0000259" key="16">
    <source>
        <dbReference type="PROSITE" id="PS51217"/>
    </source>
</evidence>
<protein>
    <recommendedName>
        <fullName evidence="12">DNA 3'-5' helicase</fullName>
        <ecNumber evidence="12">5.6.2.4</ecNumber>
    </recommendedName>
</protein>
<keyword evidence="5 14" id="KW-0347">Helicase</keyword>
<dbReference type="EMBL" id="JXJU01000011">
    <property type="protein sequence ID" value="PCR99173.1"/>
    <property type="molecule type" value="Genomic_DNA"/>
</dbReference>
<keyword evidence="9" id="KW-0234">DNA repair</keyword>
<evidence type="ECO:0000256" key="11">
    <source>
        <dbReference type="ARBA" id="ARBA00034617"/>
    </source>
</evidence>
<dbReference type="Pfam" id="PF12705">
    <property type="entry name" value="PDDEXK_1"/>
    <property type="match status" value="1"/>
</dbReference>
<dbReference type="PANTHER" id="PTHR11070">
    <property type="entry name" value="UVRD / RECB / PCRA DNA HELICASE FAMILY MEMBER"/>
    <property type="match status" value="1"/>
</dbReference>
<dbReference type="InterPro" id="IPR014016">
    <property type="entry name" value="UvrD-like_ATP-bd"/>
</dbReference>
<evidence type="ECO:0000256" key="3">
    <source>
        <dbReference type="ARBA" id="ARBA00022763"/>
    </source>
</evidence>
<evidence type="ECO:0000256" key="9">
    <source>
        <dbReference type="ARBA" id="ARBA00023204"/>
    </source>
</evidence>
<keyword evidence="4 14" id="KW-0378">Hydrolase</keyword>
<dbReference type="GO" id="GO:0016887">
    <property type="term" value="F:ATP hydrolysis activity"/>
    <property type="evidence" value="ECO:0007669"/>
    <property type="project" value="RHEA"/>
</dbReference>
<accession>A0A2A5RJB0</accession>
<dbReference type="AlphaFoldDB" id="A0A2A5RJB0"/>
<evidence type="ECO:0000256" key="14">
    <source>
        <dbReference type="PROSITE-ProRule" id="PRU00560"/>
    </source>
</evidence>
<dbReference type="GO" id="GO:0033202">
    <property type="term" value="C:DNA helicase complex"/>
    <property type="evidence" value="ECO:0007669"/>
    <property type="project" value="TreeGrafter"/>
</dbReference>
<dbReference type="NCBIfam" id="TIGR02785">
    <property type="entry name" value="addA_Gpos"/>
    <property type="match status" value="1"/>
</dbReference>
<reference evidence="17 18" key="1">
    <citation type="submission" date="2014-12" db="EMBL/GenBank/DDBJ databases">
        <title>Draft genome sequences of 10 type strains of Lactococcus.</title>
        <authorList>
            <person name="Sun Z."/>
            <person name="Zhong Z."/>
            <person name="Liu W."/>
            <person name="Zhang W."/>
            <person name="Zhang H."/>
        </authorList>
    </citation>
    <scope>NUCLEOTIDE SEQUENCE [LARGE SCALE GENOMIC DNA]</scope>
    <source>
        <strain evidence="17 18">JCM 16395</strain>
    </source>
</reference>
<keyword evidence="10" id="KW-0413">Isomerase</keyword>
<dbReference type="Pfam" id="PF00580">
    <property type="entry name" value="UvrD-helicase"/>
    <property type="match status" value="1"/>
</dbReference>
<comment type="caution">
    <text evidence="17">The sequence shown here is derived from an EMBL/GenBank/DDBJ whole genome shotgun (WGS) entry which is preliminary data.</text>
</comment>
<dbReference type="RefSeq" id="WP_096818889.1">
    <property type="nucleotide sequence ID" value="NZ_JXJU01000011.1"/>
</dbReference>
<dbReference type="STRING" id="1291764.GCA_001311235_02475"/>
<evidence type="ECO:0000256" key="2">
    <source>
        <dbReference type="ARBA" id="ARBA00022741"/>
    </source>
</evidence>
<proteinExistence type="predicted"/>
<evidence type="ECO:0000256" key="5">
    <source>
        <dbReference type="ARBA" id="ARBA00022806"/>
    </source>
</evidence>
<dbReference type="Gene3D" id="1.10.486.10">
    <property type="entry name" value="PCRA, domain 4"/>
    <property type="match status" value="1"/>
</dbReference>
<dbReference type="PROSITE" id="PS51198">
    <property type="entry name" value="UVRD_HELICASE_ATP_BIND"/>
    <property type="match status" value="1"/>
</dbReference>
<evidence type="ECO:0000256" key="12">
    <source>
        <dbReference type="ARBA" id="ARBA00034808"/>
    </source>
</evidence>
<keyword evidence="18" id="KW-1185">Reference proteome</keyword>
<sequence length="1210" mass="139854">MAELKLTPEQTEAIFSTGQNILVSASAGSGKTFVMANRIVEKVRQGIDIDCLFISTFTKKAAAELKIRLERDLKNARNSTNEPDEKRRFTLALQKLSNADIGTMDSFTQKLVRQHFNRINIDPNFRILADKAESDLIKQDIFDQLVEEYLANDKVNTDGLSSSEFKKLIKNFSKDRNITGFQEMVYSVYNFMTATENPLGWLNNEYLTGFKKFQKFNDTPQSNPFDVLQNWNELFELLETSLTNGVLSGAGSVNNANAILDSKDEIISTLTNRDFSAYKTLFLQLKIDFRFGKKSSDEILQAQREEFKGIKSELVGTKSSPGAIWQFYDQIKHTDIIEKYQPYAFEIVISLQKFMKTFYEKYLDRKIQENAFDYSDIAHFAIQILEENPDIRADLQAHYHEIMIDEYQDTSHTQERMLILLSNGHNLFMVGDIKQSIYGFRLADPGLFLEKYKTYDDEENPNQLIRLKENFRSRGEVLNFTNDVFKHLMNEEIGEMTYGKEEKLIQGNTTDYPVEIDTNFYPELLLYDETQNEGEGEEEVEDETQVQISNGEIKVAAQRIQQLIQSGVAPKEIAILVRSKSYNNKIENILNSYGIPVVLDEGRVDFLKSMEVLVMLDVLRAIDNPLYDISIVSMLRSPLFKFNEDELTRISLQAGNDTRYWEKINLSLSEQGLKQELIGQELKSKLEKFNHKFTGWRKLVNKISIHELLWKIYVETYYFDYVGALPNGEMRQANLQALSVRAESYESSGFKGLFKFIRLIDKFMEQNNDLAAVNIKLPQNAVRVMTFHKSKGLEFDYVFLMNLQSRFNERDLRENGIMTRENGIGIRYVADLKNEPEVSTDFPYVLVKMETFPYLVNQEKKKRANLSEEMRVLYVAFTRAKKKLFMIGKIKDSKDKSFFDQYNDSVLVQNILTDKYRANASGFQNWILALSNATKLSMNLHIYSKKDLEFADNDFHEPLVFKNLLKSSEEYDGLMESSDQIQKAYSIMNYQYPNQAATELSSIQTPSQVKKRSYEKKLELGDVQPVGEYIRAKKFTFSDLKPQKVSATEIGSATHSLMQLADFSQPNKEKFEQILNSMPVDELIKKQINITKILTLFETEFGQFLIDNVENTVKEAPFSMLKTDSIANEQYIVRGICDGYVKIDKKIVLFDYKTDHFSRTNQINEIKERYQVQMDLYAEALLDAFKNVNKVDKYLILLGGPGKVKVEKLN</sequence>
<dbReference type="CDD" id="cd17932">
    <property type="entry name" value="DEXQc_UvrD"/>
    <property type="match status" value="1"/>
</dbReference>
<dbReference type="Pfam" id="PF13361">
    <property type="entry name" value="UvrD_C"/>
    <property type="match status" value="1"/>
</dbReference>
<comment type="catalytic activity">
    <reaction evidence="11">
        <text>Couples ATP hydrolysis with the unwinding of duplex DNA by translocating in the 3'-5' direction.</text>
        <dbReference type="EC" id="5.6.2.4"/>
    </reaction>
</comment>
<evidence type="ECO:0000256" key="10">
    <source>
        <dbReference type="ARBA" id="ARBA00023235"/>
    </source>
</evidence>
<evidence type="ECO:0000256" key="7">
    <source>
        <dbReference type="ARBA" id="ARBA00022840"/>
    </source>
</evidence>
<dbReference type="OrthoDB" id="9810135at2"/>
<dbReference type="Gene3D" id="3.40.50.300">
    <property type="entry name" value="P-loop containing nucleotide triphosphate hydrolases"/>
    <property type="match status" value="4"/>
</dbReference>
<dbReference type="GO" id="GO:0003677">
    <property type="term" value="F:DNA binding"/>
    <property type="evidence" value="ECO:0007669"/>
    <property type="project" value="UniProtKB-KW"/>
</dbReference>
<feature type="binding site" evidence="14">
    <location>
        <begin position="25"/>
        <end position="32"/>
    </location>
    <ligand>
        <name>ATP</name>
        <dbReference type="ChEBI" id="CHEBI:30616"/>
    </ligand>
</feature>
<keyword evidence="1" id="KW-0540">Nuclease</keyword>
<dbReference type="GO" id="GO:0000725">
    <property type="term" value="P:recombinational repair"/>
    <property type="evidence" value="ECO:0007669"/>
    <property type="project" value="TreeGrafter"/>
</dbReference>
<dbReference type="InterPro" id="IPR011604">
    <property type="entry name" value="PDDEXK-like_dom_sf"/>
</dbReference>
<dbReference type="InterPro" id="IPR038726">
    <property type="entry name" value="PDDEXK_AddAB-type"/>
</dbReference>
<dbReference type="GO" id="GO:0006302">
    <property type="term" value="P:double-strand break repair"/>
    <property type="evidence" value="ECO:0007669"/>
    <property type="project" value="InterPro"/>
</dbReference>
<evidence type="ECO:0000259" key="15">
    <source>
        <dbReference type="PROSITE" id="PS51198"/>
    </source>
</evidence>
<evidence type="ECO:0000256" key="1">
    <source>
        <dbReference type="ARBA" id="ARBA00022722"/>
    </source>
</evidence>
<keyword evidence="6" id="KW-0269">Exonuclease</keyword>
<keyword evidence="8" id="KW-0238">DNA-binding</keyword>
<keyword evidence="7 14" id="KW-0067">ATP-binding</keyword>
<evidence type="ECO:0000313" key="17">
    <source>
        <dbReference type="EMBL" id="PCR99173.1"/>
    </source>
</evidence>